<keyword evidence="5" id="KW-1185">Reference proteome</keyword>
<dbReference type="RefSeq" id="WP_289456468.1">
    <property type="nucleotide sequence ID" value="NZ_JAUCGQ010000003.1"/>
</dbReference>
<proteinExistence type="predicted"/>
<dbReference type="GO" id="GO:0032259">
    <property type="term" value="P:methylation"/>
    <property type="evidence" value="ECO:0007669"/>
    <property type="project" value="UniProtKB-KW"/>
</dbReference>
<dbReference type="EC" id="2.1.1.-" evidence="4"/>
<dbReference type="PANTHER" id="PTHR10509:SF14">
    <property type="entry name" value="CAFFEOYL-COA O-METHYLTRANSFERASE 3-RELATED"/>
    <property type="match status" value="1"/>
</dbReference>
<dbReference type="InterPro" id="IPR002935">
    <property type="entry name" value="SAM_O-MeTrfase"/>
</dbReference>
<keyword evidence="1 4" id="KW-0489">Methyltransferase</keyword>
<evidence type="ECO:0000313" key="5">
    <source>
        <dbReference type="Proteomes" id="UP001529338"/>
    </source>
</evidence>
<name>A0ABT7SJF1_9CELL</name>
<dbReference type="PANTHER" id="PTHR10509">
    <property type="entry name" value="O-METHYLTRANSFERASE-RELATED"/>
    <property type="match status" value="1"/>
</dbReference>
<sequence length="237" mass="25252">MTEDEPPVGEHASARDSALQGRFEAVDAYFAQLVPENPALVATREAAAAAGLPDIAVAPNQGKLLELLAVATSARRVLEIGTLGGYSTLWLARAVGPEGRVTTLELEPHHASVAQESLRRAGLGDRVDVLVGPATETLDRLAAEGAEPFDLVFVDADKQQLARYVEQALALSRPGTLMVVDNVVRDGQVIDPDHPDDRVQGVRRMVDALVLHPRLDATVVQTVGVKGHDGFALVLVR</sequence>
<keyword evidence="2 4" id="KW-0808">Transferase</keyword>
<dbReference type="Proteomes" id="UP001529338">
    <property type="component" value="Unassembled WGS sequence"/>
</dbReference>
<dbReference type="PROSITE" id="PS51682">
    <property type="entry name" value="SAM_OMT_I"/>
    <property type="match status" value="1"/>
</dbReference>
<accession>A0ABT7SJF1</accession>
<dbReference type="InterPro" id="IPR029063">
    <property type="entry name" value="SAM-dependent_MTases_sf"/>
</dbReference>
<protein>
    <submittedName>
        <fullName evidence="4">O-methyltransferase</fullName>
        <ecNumber evidence="4">2.1.1.-</ecNumber>
    </submittedName>
</protein>
<dbReference type="CDD" id="cd02440">
    <property type="entry name" value="AdoMet_MTases"/>
    <property type="match status" value="1"/>
</dbReference>
<keyword evidence="3" id="KW-0949">S-adenosyl-L-methionine</keyword>
<comment type="caution">
    <text evidence="4">The sequence shown here is derived from an EMBL/GenBank/DDBJ whole genome shotgun (WGS) entry which is preliminary data.</text>
</comment>
<evidence type="ECO:0000256" key="2">
    <source>
        <dbReference type="ARBA" id="ARBA00022679"/>
    </source>
</evidence>
<evidence type="ECO:0000256" key="3">
    <source>
        <dbReference type="ARBA" id="ARBA00022691"/>
    </source>
</evidence>
<organism evidence="4 5">
    <name type="scientific">Cellulomonas alba</name>
    <dbReference type="NCBI Taxonomy" id="3053467"/>
    <lineage>
        <taxon>Bacteria</taxon>
        <taxon>Bacillati</taxon>
        <taxon>Actinomycetota</taxon>
        <taxon>Actinomycetes</taxon>
        <taxon>Micrococcales</taxon>
        <taxon>Cellulomonadaceae</taxon>
        <taxon>Cellulomonas</taxon>
    </lineage>
</organism>
<dbReference type="GO" id="GO:0008168">
    <property type="term" value="F:methyltransferase activity"/>
    <property type="evidence" value="ECO:0007669"/>
    <property type="project" value="UniProtKB-KW"/>
</dbReference>
<dbReference type="InterPro" id="IPR050362">
    <property type="entry name" value="Cation-dep_OMT"/>
</dbReference>
<evidence type="ECO:0000256" key="1">
    <source>
        <dbReference type="ARBA" id="ARBA00022603"/>
    </source>
</evidence>
<reference evidence="4 5" key="1">
    <citation type="submission" date="2023-06" db="EMBL/GenBank/DDBJ databases">
        <title>Cellulomonas sp. MW4 Whole genome sequence.</title>
        <authorList>
            <person name="Park S."/>
        </authorList>
    </citation>
    <scope>NUCLEOTIDE SEQUENCE [LARGE SCALE GENOMIC DNA]</scope>
    <source>
        <strain evidence="4 5">MW4</strain>
    </source>
</reference>
<evidence type="ECO:0000313" key="4">
    <source>
        <dbReference type="EMBL" id="MDM7856315.1"/>
    </source>
</evidence>
<dbReference type="EMBL" id="JAUCGQ010000003">
    <property type="protein sequence ID" value="MDM7856315.1"/>
    <property type="molecule type" value="Genomic_DNA"/>
</dbReference>
<dbReference type="SUPFAM" id="SSF53335">
    <property type="entry name" value="S-adenosyl-L-methionine-dependent methyltransferases"/>
    <property type="match status" value="1"/>
</dbReference>
<gene>
    <name evidence="4" type="ORF">QRT04_15360</name>
</gene>
<dbReference type="Pfam" id="PF01596">
    <property type="entry name" value="Methyltransf_3"/>
    <property type="match status" value="1"/>
</dbReference>
<dbReference type="Gene3D" id="3.40.50.150">
    <property type="entry name" value="Vaccinia Virus protein VP39"/>
    <property type="match status" value="1"/>
</dbReference>